<dbReference type="RefSeq" id="WP_337694849.1">
    <property type="nucleotide sequence ID" value="NZ_JBBEGN010000004.1"/>
</dbReference>
<evidence type="ECO:0000256" key="2">
    <source>
        <dbReference type="ARBA" id="ARBA00009773"/>
    </source>
</evidence>
<keyword evidence="5 9" id="KW-0812">Transmembrane</keyword>
<feature type="transmembrane region" description="Helical" evidence="9">
    <location>
        <begin position="248"/>
        <end position="272"/>
    </location>
</feature>
<evidence type="ECO:0000313" key="11">
    <source>
        <dbReference type="Proteomes" id="UP001385809"/>
    </source>
</evidence>
<feature type="compositionally biased region" description="Pro residues" evidence="8">
    <location>
        <begin position="380"/>
        <end position="390"/>
    </location>
</feature>
<feature type="transmembrane region" description="Helical" evidence="9">
    <location>
        <begin position="23"/>
        <end position="41"/>
    </location>
</feature>
<feature type="region of interest" description="Disordered" evidence="8">
    <location>
        <begin position="357"/>
        <end position="400"/>
    </location>
</feature>
<feature type="transmembrane region" description="Helical" evidence="9">
    <location>
        <begin position="77"/>
        <end position="98"/>
    </location>
</feature>
<organism evidence="10 11">
    <name type="scientific">Actinomycetospora aurantiaca</name>
    <dbReference type="NCBI Taxonomy" id="3129233"/>
    <lineage>
        <taxon>Bacteria</taxon>
        <taxon>Bacillati</taxon>
        <taxon>Actinomycetota</taxon>
        <taxon>Actinomycetes</taxon>
        <taxon>Pseudonocardiales</taxon>
        <taxon>Pseudonocardiaceae</taxon>
        <taxon>Actinomycetospora</taxon>
    </lineage>
</organism>
<evidence type="ECO:0000256" key="6">
    <source>
        <dbReference type="ARBA" id="ARBA00022989"/>
    </source>
</evidence>
<name>A0ABU8MNP5_9PSEU</name>
<dbReference type="Proteomes" id="UP001385809">
    <property type="component" value="Unassembled WGS sequence"/>
</dbReference>
<evidence type="ECO:0000313" key="10">
    <source>
        <dbReference type="EMBL" id="MEJ2868237.1"/>
    </source>
</evidence>
<keyword evidence="6 9" id="KW-1133">Transmembrane helix</keyword>
<sequence length="400" mass="40929">MIDPDAPTRGRVIGDGLAWTARWSWRFLAVAAALVVVGLVIGQLWSIVFPVLLGLIIATVLDPPVAWLRARKVPSTLAALLVVLAGLAILGGVIALLAPSVAGQAPAIAQGAVGGLQQIQQWVQGPPLNLGASQIGGYLDLAVQRLQQSAAQIAGGVVTGITAVANGVINGVLAIILAFLFVKDGPRFLPWIGRRTGPRAGAHLEAVGRRAWDRLGGFIRSQALIGLVDALFIGIGLVIFGVPLALPLAVLTFFGAFIPIIGAFVAGALAVLIALVVQGPTVALGVLVLILAVQQIEGNLLQPLVQGKGLGLNSAVVILAVTGGSSLFGIAGAFFAVPVAAVGAEIFRYLDQQVTRRTGEDTGDTGNTGNTEPDTDDDPPAPADAPPPSAPGDTAERTDR</sequence>
<keyword evidence="11" id="KW-1185">Reference proteome</keyword>
<dbReference type="InterPro" id="IPR002549">
    <property type="entry name" value="AI-2E-like"/>
</dbReference>
<evidence type="ECO:0000256" key="4">
    <source>
        <dbReference type="ARBA" id="ARBA00022475"/>
    </source>
</evidence>
<feature type="transmembrane region" description="Helical" evidence="9">
    <location>
        <begin position="223"/>
        <end position="242"/>
    </location>
</feature>
<evidence type="ECO:0000256" key="1">
    <source>
        <dbReference type="ARBA" id="ARBA00004651"/>
    </source>
</evidence>
<feature type="transmembrane region" description="Helical" evidence="9">
    <location>
        <begin position="279"/>
        <end position="296"/>
    </location>
</feature>
<keyword evidence="7 9" id="KW-0472">Membrane</keyword>
<dbReference type="Pfam" id="PF01594">
    <property type="entry name" value="AI-2E_transport"/>
    <property type="match status" value="1"/>
</dbReference>
<reference evidence="10 11" key="1">
    <citation type="submission" date="2024-03" db="EMBL/GenBank/DDBJ databases">
        <title>Actinomycetospora sp. OC33-EN08, a novel actinomycete isolated from wild orchid (Aerides multiflora).</title>
        <authorList>
            <person name="Suriyachadkun C."/>
        </authorList>
    </citation>
    <scope>NUCLEOTIDE SEQUENCE [LARGE SCALE GENOMIC DNA]</scope>
    <source>
        <strain evidence="10 11">OC33-EN08</strain>
    </source>
</reference>
<comment type="subcellular location">
    <subcellularLocation>
        <location evidence="1">Cell membrane</location>
        <topology evidence="1">Multi-pass membrane protein</topology>
    </subcellularLocation>
</comment>
<comment type="caution">
    <text evidence="10">The sequence shown here is derived from an EMBL/GenBank/DDBJ whole genome shotgun (WGS) entry which is preliminary data.</text>
</comment>
<dbReference type="EMBL" id="JBBEGN010000004">
    <property type="protein sequence ID" value="MEJ2868237.1"/>
    <property type="molecule type" value="Genomic_DNA"/>
</dbReference>
<evidence type="ECO:0000256" key="5">
    <source>
        <dbReference type="ARBA" id="ARBA00022692"/>
    </source>
</evidence>
<keyword evidence="3" id="KW-0813">Transport</keyword>
<evidence type="ECO:0000256" key="7">
    <source>
        <dbReference type="ARBA" id="ARBA00023136"/>
    </source>
</evidence>
<dbReference type="PANTHER" id="PTHR21716">
    <property type="entry name" value="TRANSMEMBRANE PROTEIN"/>
    <property type="match status" value="1"/>
</dbReference>
<feature type="transmembrane region" description="Helical" evidence="9">
    <location>
        <begin position="153"/>
        <end position="182"/>
    </location>
</feature>
<evidence type="ECO:0000256" key="3">
    <source>
        <dbReference type="ARBA" id="ARBA00022448"/>
    </source>
</evidence>
<evidence type="ECO:0000256" key="8">
    <source>
        <dbReference type="SAM" id="MobiDB-lite"/>
    </source>
</evidence>
<evidence type="ECO:0000256" key="9">
    <source>
        <dbReference type="SAM" id="Phobius"/>
    </source>
</evidence>
<proteinExistence type="inferred from homology"/>
<dbReference type="PANTHER" id="PTHR21716:SF53">
    <property type="entry name" value="PERMEASE PERM-RELATED"/>
    <property type="match status" value="1"/>
</dbReference>
<comment type="similarity">
    <text evidence="2">Belongs to the autoinducer-2 exporter (AI-2E) (TC 2.A.86) family.</text>
</comment>
<gene>
    <name evidence="10" type="ORF">WCD74_10700</name>
</gene>
<keyword evidence="4" id="KW-1003">Cell membrane</keyword>
<protein>
    <submittedName>
        <fullName evidence="10">AI-2E family transporter</fullName>
    </submittedName>
</protein>
<feature type="transmembrane region" description="Helical" evidence="9">
    <location>
        <begin position="47"/>
        <end position="65"/>
    </location>
</feature>
<feature type="transmembrane region" description="Helical" evidence="9">
    <location>
        <begin position="316"/>
        <end position="347"/>
    </location>
</feature>
<accession>A0ABU8MNP5</accession>